<comment type="similarity">
    <text evidence="2">Belongs to the peptidase M24B family.</text>
</comment>
<dbReference type="SUPFAM" id="SSF53092">
    <property type="entry name" value="Creatinase/prolidase N-terminal domain"/>
    <property type="match status" value="1"/>
</dbReference>
<dbReference type="SUPFAM" id="SSF55920">
    <property type="entry name" value="Creatinase/aminopeptidase"/>
    <property type="match status" value="1"/>
</dbReference>
<reference evidence="7" key="1">
    <citation type="submission" date="2021-02" db="EMBL/GenBank/DDBJ databases">
        <authorList>
            <person name="Nowell W R."/>
        </authorList>
    </citation>
    <scope>NUCLEOTIDE SEQUENCE</scope>
</reference>
<feature type="domain" description="Aminopeptidase P N-terminal" evidence="6">
    <location>
        <begin position="31"/>
        <end position="179"/>
    </location>
</feature>
<dbReference type="Proteomes" id="UP000663874">
    <property type="component" value="Unassembled WGS sequence"/>
</dbReference>
<evidence type="ECO:0000313" key="9">
    <source>
        <dbReference type="EMBL" id="CAF3519022.1"/>
    </source>
</evidence>
<keyword evidence="3" id="KW-0479">Metal-binding</keyword>
<dbReference type="EMBL" id="CAJNOO010000300">
    <property type="protein sequence ID" value="CAF0895493.1"/>
    <property type="molecule type" value="Genomic_DNA"/>
</dbReference>
<evidence type="ECO:0000313" key="7">
    <source>
        <dbReference type="EMBL" id="CAF0895493.1"/>
    </source>
</evidence>
<dbReference type="Pfam" id="PF05195">
    <property type="entry name" value="AMP_N"/>
    <property type="match status" value="1"/>
</dbReference>
<keyword evidence="4" id="KW-0378">Hydrolase</keyword>
<dbReference type="Pfam" id="PF00557">
    <property type="entry name" value="Peptidase_M24"/>
    <property type="match status" value="1"/>
</dbReference>
<evidence type="ECO:0000313" key="8">
    <source>
        <dbReference type="EMBL" id="CAF1088520.1"/>
    </source>
</evidence>
<dbReference type="EMBL" id="CAJOBE010002787">
    <property type="protein sequence ID" value="CAF3843608.1"/>
    <property type="molecule type" value="Genomic_DNA"/>
</dbReference>
<dbReference type="Gene3D" id="3.90.230.10">
    <property type="entry name" value="Creatinase/methionine aminopeptidase superfamily"/>
    <property type="match status" value="1"/>
</dbReference>
<dbReference type="GO" id="GO:0030145">
    <property type="term" value="F:manganese ion binding"/>
    <property type="evidence" value="ECO:0007669"/>
    <property type="project" value="InterPro"/>
</dbReference>
<dbReference type="GO" id="GO:0006508">
    <property type="term" value="P:proteolysis"/>
    <property type="evidence" value="ECO:0007669"/>
    <property type="project" value="TreeGrafter"/>
</dbReference>
<dbReference type="InterPro" id="IPR029149">
    <property type="entry name" value="Creatin/AminoP/Spt16_N"/>
</dbReference>
<dbReference type="AlphaFoldDB" id="A0A813Z9T9"/>
<dbReference type="GO" id="GO:0005739">
    <property type="term" value="C:mitochondrion"/>
    <property type="evidence" value="ECO:0007669"/>
    <property type="project" value="TreeGrafter"/>
</dbReference>
<evidence type="ECO:0000259" key="6">
    <source>
        <dbReference type="SMART" id="SM01011"/>
    </source>
</evidence>
<comment type="cofactor">
    <cofactor evidence="1">
        <name>Mn(2+)</name>
        <dbReference type="ChEBI" id="CHEBI:29035"/>
    </cofactor>
</comment>
<dbReference type="InterPro" id="IPR000994">
    <property type="entry name" value="Pept_M24"/>
</dbReference>
<dbReference type="EMBL" id="CAJOAX010000136">
    <property type="protein sequence ID" value="CAF3519022.1"/>
    <property type="molecule type" value="Genomic_DNA"/>
</dbReference>
<evidence type="ECO:0000256" key="2">
    <source>
        <dbReference type="ARBA" id="ARBA00008766"/>
    </source>
</evidence>
<keyword evidence="5" id="KW-0464">Manganese</keyword>
<evidence type="ECO:0000256" key="5">
    <source>
        <dbReference type="ARBA" id="ARBA00023211"/>
    </source>
</evidence>
<dbReference type="Proteomes" id="UP000663823">
    <property type="component" value="Unassembled WGS sequence"/>
</dbReference>
<comment type="caution">
    <text evidence="7">The sequence shown here is derived from an EMBL/GenBank/DDBJ whole genome shotgun (WGS) entry which is preliminary data.</text>
</comment>
<dbReference type="GO" id="GO:0070006">
    <property type="term" value="F:metalloaminopeptidase activity"/>
    <property type="evidence" value="ECO:0007669"/>
    <property type="project" value="InterPro"/>
</dbReference>
<dbReference type="InterPro" id="IPR052433">
    <property type="entry name" value="X-Pro_dipept-like"/>
</dbReference>
<dbReference type="PANTHER" id="PTHR43226">
    <property type="entry name" value="XAA-PRO AMINOPEPTIDASE 3"/>
    <property type="match status" value="1"/>
</dbReference>
<evidence type="ECO:0000256" key="4">
    <source>
        <dbReference type="ARBA" id="ARBA00022801"/>
    </source>
</evidence>
<protein>
    <recommendedName>
        <fullName evidence="6">Aminopeptidase P N-terminal domain-containing protein</fullName>
    </recommendedName>
</protein>
<dbReference type="Proteomes" id="UP000663882">
    <property type="component" value="Unassembled WGS sequence"/>
</dbReference>
<dbReference type="InterPro" id="IPR007865">
    <property type="entry name" value="Aminopep_P_N"/>
</dbReference>
<evidence type="ECO:0000313" key="10">
    <source>
        <dbReference type="EMBL" id="CAF3843608.1"/>
    </source>
</evidence>
<name>A0A813Z9T9_9BILA</name>
<dbReference type="OrthoDB" id="4215474at2759"/>
<evidence type="ECO:0000256" key="1">
    <source>
        <dbReference type="ARBA" id="ARBA00001936"/>
    </source>
</evidence>
<proteinExistence type="inferred from homology"/>
<gene>
    <name evidence="10" type="ORF">FNK824_LOCUS17501</name>
    <name evidence="9" type="ORF">OTI717_LOCUS2700</name>
    <name evidence="7" type="ORF">RFH988_LOCUS8711</name>
    <name evidence="8" type="ORF">SEV965_LOCUS15238</name>
</gene>
<evidence type="ECO:0000313" key="11">
    <source>
        <dbReference type="Proteomes" id="UP000663882"/>
    </source>
</evidence>
<dbReference type="EMBL" id="CAJNOU010000787">
    <property type="protein sequence ID" value="CAF1088520.1"/>
    <property type="molecule type" value="Genomic_DNA"/>
</dbReference>
<dbReference type="PANTHER" id="PTHR43226:SF4">
    <property type="entry name" value="XAA-PRO AMINOPEPTIDASE 3"/>
    <property type="match status" value="1"/>
</dbReference>
<dbReference type="Gene3D" id="3.40.350.10">
    <property type="entry name" value="Creatinase/prolidase N-terminal domain"/>
    <property type="match status" value="1"/>
</dbReference>
<dbReference type="SMART" id="SM01011">
    <property type="entry name" value="AMP_N"/>
    <property type="match status" value="1"/>
</dbReference>
<organism evidence="7 11">
    <name type="scientific">Rotaria sordida</name>
    <dbReference type="NCBI Taxonomy" id="392033"/>
    <lineage>
        <taxon>Eukaryota</taxon>
        <taxon>Metazoa</taxon>
        <taxon>Spiralia</taxon>
        <taxon>Gnathifera</taxon>
        <taxon>Rotifera</taxon>
        <taxon>Eurotatoria</taxon>
        <taxon>Bdelloidea</taxon>
        <taxon>Philodinida</taxon>
        <taxon>Philodinidae</taxon>
        <taxon>Rotaria</taxon>
    </lineage>
</organism>
<evidence type="ECO:0000256" key="3">
    <source>
        <dbReference type="ARBA" id="ARBA00022723"/>
    </source>
</evidence>
<accession>A0A813Z9T9</accession>
<dbReference type="InterPro" id="IPR036005">
    <property type="entry name" value="Creatinase/aminopeptidase-like"/>
</dbReference>
<sequence length="482" mass="55741">MFAIRNKSIIKSIIRQHHFYIDHYDISSTGISLNEFRQRRHSLVNLIRNYIKTEQKQSSKNFTICLPSSSRLYMGPDVAYFPFKQQSDFYYLTGCMQPDAVLLINGNDQTFSTNLFLSRCTMHSTDEYERWFGPIITDGEQISDIFGIDRVYPIDQLITLELPLSSILFYNSQFINDESIHKKNLIPLLKRFSSSIVCNQLTKFLHSLRSIKSFAEQTLIRRVCQLTSIALIRTIKNCKKDVENEHLVKAQFQYECEKLGDISMAFHPVVAANGRGNVIHYQKNNQSINKDDLIMLDGGCLFKQYSSDMTRLWPINGRFSSPQQQLYDILLTVQKDLIRYLNSTDKIISREKLNTLADQYMIKYLCEENILSQTIDKHYAKNVMHILCPTGVSHHLGLDVHDCDLCTADQQLRPGNIITIEPGLYIPWSCKDVPSIYRGFAARLEDDVLLTEQGCEVLSNMCPKEIDDLYQILDDRDKSDMQ</sequence>
<dbReference type="Proteomes" id="UP000663889">
    <property type="component" value="Unassembled WGS sequence"/>
</dbReference>